<dbReference type="EMBL" id="JBHUGH010000002">
    <property type="protein sequence ID" value="MFD1911044.1"/>
    <property type="molecule type" value="Genomic_DNA"/>
</dbReference>
<reference evidence="2" key="1">
    <citation type="journal article" date="2019" name="Int. J. Syst. Evol. Microbiol.">
        <title>The Global Catalogue of Microorganisms (GCM) 10K type strain sequencing project: providing services to taxonomists for standard genome sequencing and annotation.</title>
        <authorList>
            <consortium name="The Broad Institute Genomics Platform"/>
            <consortium name="The Broad Institute Genome Sequencing Center for Infectious Disease"/>
            <person name="Wu L."/>
            <person name="Ma J."/>
        </authorList>
    </citation>
    <scope>NUCLEOTIDE SEQUENCE [LARGE SCALE GENOMIC DNA]</scope>
    <source>
        <strain evidence="2">CGMCC 4.7242</strain>
    </source>
</reference>
<sequence>MMRTMPPSYISNFDSASGFLRATALALKGKDFPGWGLGSAVKKVLPATSYLPENIRELIYAGGGLGEGISPARTGGVNGDRIARWAAGLYPRRPFPGVMIGSSNGALTHLATALGMPWLPQTIFVPVRQTDVHPDDAISGLESHREAGRALLAANPDLQLHHMHDPNQDRLMLHTMTYFRIKWRRLPEAYKQFLRDTLSPGNPIIVIDCQRKWPVTRVADRYFYQFGALGGAAENDFFEGTPAVAEYLEKYGSHRRKWEPPAPTQEAPEAEWGFEPALREDIEAFAAEQGYRIVTLRLQEPEDLSPLVAEFQRSLYRDRGIPTSRLFVESFLMVEPHWALRTGSVPFWMKFNMQPSLEALERYLDNSEPYRDIHMALFQHGVDCVGLPPIENWRQLIETRATGRGMFLGFDPDLYPRDFGALARYQDAIQRDIPSRYPLPGPVTLDRLARFVEERGSEFPVEWEGLAN</sequence>
<dbReference type="Proteomes" id="UP001597353">
    <property type="component" value="Unassembled WGS sequence"/>
</dbReference>
<dbReference type="RefSeq" id="WP_390259142.1">
    <property type="nucleotide sequence ID" value="NZ_JBHUGH010000002.1"/>
</dbReference>
<evidence type="ECO:0000313" key="1">
    <source>
        <dbReference type="EMBL" id="MFD1911044.1"/>
    </source>
</evidence>
<comment type="caution">
    <text evidence="1">The sequence shown here is derived from an EMBL/GenBank/DDBJ whole genome shotgun (WGS) entry which is preliminary data.</text>
</comment>
<protein>
    <submittedName>
        <fullName evidence="1">Uncharacterized protein</fullName>
    </submittedName>
</protein>
<name>A0ABW4S2K9_9RHOB</name>
<keyword evidence="2" id="KW-1185">Reference proteome</keyword>
<organism evidence="1 2">
    <name type="scientific">Halodurantibacterium flavum</name>
    <dbReference type="NCBI Taxonomy" id="1382802"/>
    <lineage>
        <taxon>Bacteria</taxon>
        <taxon>Pseudomonadati</taxon>
        <taxon>Pseudomonadota</taxon>
        <taxon>Alphaproteobacteria</taxon>
        <taxon>Rhodobacterales</taxon>
        <taxon>Paracoccaceae</taxon>
        <taxon>Halodurantibacterium</taxon>
    </lineage>
</organism>
<evidence type="ECO:0000313" key="2">
    <source>
        <dbReference type="Proteomes" id="UP001597353"/>
    </source>
</evidence>
<gene>
    <name evidence="1" type="ORF">ACFSGJ_02305</name>
</gene>
<proteinExistence type="predicted"/>
<accession>A0ABW4S2K9</accession>